<evidence type="ECO:0000313" key="3">
    <source>
        <dbReference type="EMBL" id="MDY0396383.1"/>
    </source>
</evidence>
<dbReference type="InterPro" id="IPR050625">
    <property type="entry name" value="ParA/MinD_ATPase"/>
</dbReference>
<dbReference type="PANTHER" id="PTHR43384">
    <property type="entry name" value="SEPTUM SITE-DETERMINING PROTEIN MIND HOMOLOG, CHLOROPLASTIC-RELATED"/>
    <property type="match status" value="1"/>
</dbReference>
<keyword evidence="4" id="KW-1185">Reference proteome</keyword>
<keyword evidence="1" id="KW-0547">Nucleotide-binding</keyword>
<sequence>MNNLAIFSLLFDFIIFDMGAGASEDGMRFIMAADECFVVATPEPTAIMDAYSMIKHIIKNKFDMPIYMIMNQVRTTRSGKQACSEFKQVVHRFLGIEPVQFALLPSDQLVHKAVMQQCPYTLLNERAPVSKAMEKMAEAYLSREFDRDTSQEVSFYRKTKKNG</sequence>
<organism evidence="3 4">
    <name type="scientific">Tigheibacillus halophilus</name>
    <dbReference type="NCBI Taxonomy" id="361280"/>
    <lineage>
        <taxon>Bacteria</taxon>
        <taxon>Bacillati</taxon>
        <taxon>Bacillota</taxon>
        <taxon>Bacilli</taxon>
        <taxon>Bacillales</taxon>
        <taxon>Bacillaceae</taxon>
        <taxon>Tigheibacillus</taxon>
    </lineage>
</organism>
<evidence type="ECO:0000256" key="2">
    <source>
        <dbReference type="ARBA" id="ARBA00022840"/>
    </source>
</evidence>
<dbReference type="InterPro" id="IPR027417">
    <property type="entry name" value="P-loop_NTPase"/>
</dbReference>
<keyword evidence="2" id="KW-0067">ATP-binding</keyword>
<dbReference type="Gene3D" id="3.40.50.300">
    <property type="entry name" value="P-loop containing nucleotide triphosphate hydrolases"/>
    <property type="match status" value="1"/>
</dbReference>
<proteinExistence type="predicted"/>
<dbReference type="Proteomes" id="UP001281447">
    <property type="component" value="Unassembled WGS sequence"/>
</dbReference>
<evidence type="ECO:0008006" key="5">
    <source>
        <dbReference type="Google" id="ProtNLM"/>
    </source>
</evidence>
<dbReference type="PANTHER" id="PTHR43384:SF4">
    <property type="entry name" value="CELLULOSE BIOSYNTHESIS PROTEIN BCSQ-RELATED"/>
    <property type="match status" value="1"/>
</dbReference>
<evidence type="ECO:0000256" key="1">
    <source>
        <dbReference type="ARBA" id="ARBA00022741"/>
    </source>
</evidence>
<accession>A0ABU5CAN1</accession>
<dbReference type="SUPFAM" id="SSF52540">
    <property type="entry name" value="P-loop containing nucleoside triphosphate hydrolases"/>
    <property type="match status" value="1"/>
</dbReference>
<dbReference type="EMBL" id="JAWDIP010000004">
    <property type="protein sequence ID" value="MDY0396383.1"/>
    <property type="molecule type" value="Genomic_DNA"/>
</dbReference>
<name>A0ABU5CAN1_9BACI</name>
<evidence type="ECO:0000313" key="4">
    <source>
        <dbReference type="Proteomes" id="UP001281447"/>
    </source>
</evidence>
<protein>
    <recommendedName>
        <fullName evidence="5">Flagellar biosynthesis protein FlhG</fullName>
    </recommendedName>
</protein>
<reference evidence="3 4" key="1">
    <citation type="submission" date="2023-10" db="EMBL/GenBank/DDBJ databases">
        <title>Virgibacillus halophilus 5B73C genome.</title>
        <authorList>
            <person name="Miliotis G."/>
            <person name="Sengupta P."/>
            <person name="Hameed A."/>
            <person name="Chuvochina M."/>
            <person name="Mcdonagh F."/>
            <person name="Simpson A.C."/>
            <person name="Singh N.K."/>
            <person name="Rekha P.D."/>
            <person name="Raman K."/>
            <person name="Hugenholtz P."/>
            <person name="Venkateswaran K."/>
        </authorList>
    </citation>
    <scope>NUCLEOTIDE SEQUENCE [LARGE SCALE GENOMIC DNA]</scope>
    <source>
        <strain evidence="3 4">5B73C</strain>
    </source>
</reference>
<gene>
    <name evidence="3" type="ORF">RWE15_21180</name>
</gene>
<comment type="caution">
    <text evidence="3">The sequence shown here is derived from an EMBL/GenBank/DDBJ whole genome shotgun (WGS) entry which is preliminary data.</text>
</comment>